<dbReference type="Proteomes" id="UP000699462">
    <property type="component" value="Unassembled WGS sequence"/>
</dbReference>
<accession>A0A8T0D2E1</accession>
<comment type="caution">
    <text evidence="12">The sequence shown here is derived from an EMBL/GenBank/DDBJ whole genome shotgun (WGS) entry which is preliminary data.</text>
</comment>
<evidence type="ECO:0000256" key="2">
    <source>
        <dbReference type="ARBA" id="ARBA00005785"/>
    </source>
</evidence>
<dbReference type="SMART" id="SM00955">
    <property type="entry name" value="RNB"/>
    <property type="match status" value="1"/>
</dbReference>
<dbReference type="Pfam" id="PF17849">
    <property type="entry name" value="OB_Dis3"/>
    <property type="match status" value="1"/>
</dbReference>
<keyword evidence="5" id="KW-0378">Hydrolase</keyword>
<reference evidence="12 13" key="1">
    <citation type="submission" date="2019-07" db="EMBL/GenBank/DDBJ databases">
        <title>Annotation for the trematode Paragonimus westermani.</title>
        <authorList>
            <person name="Choi Y.-J."/>
        </authorList>
    </citation>
    <scope>NUCLEOTIDE SEQUENCE [LARGE SCALE GENOMIC DNA]</scope>
    <source>
        <strain evidence="12">180907_Pwestermani</strain>
    </source>
</reference>
<dbReference type="GO" id="GO:0006402">
    <property type="term" value="P:mRNA catabolic process"/>
    <property type="evidence" value="ECO:0007669"/>
    <property type="project" value="TreeGrafter"/>
</dbReference>
<keyword evidence="6" id="KW-0271">Exosome</keyword>
<dbReference type="CDD" id="cd09862">
    <property type="entry name" value="PIN_Rrp44-like"/>
    <property type="match status" value="1"/>
</dbReference>
<dbReference type="GO" id="GO:0003723">
    <property type="term" value="F:RNA binding"/>
    <property type="evidence" value="ECO:0007669"/>
    <property type="project" value="UniProtKB-KW"/>
</dbReference>
<evidence type="ECO:0000256" key="8">
    <source>
        <dbReference type="ARBA" id="ARBA00022842"/>
    </source>
</evidence>
<dbReference type="InterPro" id="IPR050180">
    <property type="entry name" value="RNR_Ribonuclease"/>
</dbReference>
<evidence type="ECO:0000256" key="5">
    <source>
        <dbReference type="ARBA" id="ARBA00022801"/>
    </source>
</evidence>
<keyword evidence="8" id="KW-0460">Magnesium</keyword>
<dbReference type="PANTHER" id="PTHR23355">
    <property type="entry name" value="RIBONUCLEASE"/>
    <property type="match status" value="1"/>
</dbReference>
<evidence type="ECO:0000256" key="4">
    <source>
        <dbReference type="ARBA" id="ARBA00022722"/>
    </source>
</evidence>
<dbReference type="FunFam" id="2.40.50.700:FF:000004">
    <property type="entry name" value="Exosome complex exonuclease RRP44 homolog A"/>
    <property type="match status" value="1"/>
</dbReference>
<comment type="similarity">
    <text evidence="2 10">Belongs to the RNR ribonuclease family.</text>
</comment>
<proteinExistence type="inferred from homology"/>
<dbReference type="GO" id="GO:0000177">
    <property type="term" value="C:cytoplasmic exosome (RNase complex)"/>
    <property type="evidence" value="ECO:0007669"/>
    <property type="project" value="TreeGrafter"/>
</dbReference>
<dbReference type="PANTHER" id="PTHR23355:SF30">
    <property type="entry name" value="DIS3-LIKE EXONUCLEASE 1"/>
    <property type="match status" value="1"/>
</dbReference>
<evidence type="ECO:0000256" key="9">
    <source>
        <dbReference type="ARBA" id="ARBA00022884"/>
    </source>
</evidence>
<keyword evidence="4" id="KW-0540">Nuclease</keyword>
<dbReference type="InterPro" id="IPR012340">
    <property type="entry name" value="NA-bd_OB-fold"/>
</dbReference>
<evidence type="ECO:0000313" key="12">
    <source>
        <dbReference type="EMBL" id="KAF8561616.1"/>
    </source>
</evidence>
<keyword evidence="9" id="KW-0694">RNA-binding</keyword>
<feature type="domain" description="RNB" evidence="11">
    <location>
        <begin position="531"/>
        <end position="932"/>
    </location>
</feature>
<organism evidence="12 13">
    <name type="scientific">Paragonimus westermani</name>
    <dbReference type="NCBI Taxonomy" id="34504"/>
    <lineage>
        <taxon>Eukaryota</taxon>
        <taxon>Metazoa</taxon>
        <taxon>Spiralia</taxon>
        <taxon>Lophotrochozoa</taxon>
        <taxon>Platyhelminthes</taxon>
        <taxon>Trematoda</taxon>
        <taxon>Digenea</taxon>
        <taxon>Plagiorchiida</taxon>
        <taxon>Troglotremata</taxon>
        <taxon>Troglotrematidae</taxon>
        <taxon>Paragonimus</taxon>
    </lineage>
</organism>
<dbReference type="Gene3D" id="2.40.50.140">
    <property type="entry name" value="Nucleic acid-binding proteins"/>
    <property type="match status" value="1"/>
</dbReference>
<keyword evidence="7" id="KW-0269">Exonuclease</keyword>
<dbReference type="AlphaFoldDB" id="A0A8T0D2E1"/>
<dbReference type="InterPro" id="IPR001900">
    <property type="entry name" value="RNase_II/R"/>
</dbReference>
<dbReference type="Gene3D" id="2.40.50.690">
    <property type="match status" value="1"/>
</dbReference>
<evidence type="ECO:0000256" key="6">
    <source>
        <dbReference type="ARBA" id="ARBA00022835"/>
    </source>
</evidence>
<dbReference type="EMBL" id="JTDF01021609">
    <property type="protein sequence ID" value="KAF8561616.1"/>
    <property type="molecule type" value="Genomic_DNA"/>
</dbReference>
<evidence type="ECO:0000259" key="11">
    <source>
        <dbReference type="SMART" id="SM00955"/>
    </source>
</evidence>
<evidence type="ECO:0000256" key="10">
    <source>
        <dbReference type="RuleBase" id="RU003901"/>
    </source>
</evidence>
<dbReference type="InterPro" id="IPR022966">
    <property type="entry name" value="RNase_II/R_CS"/>
</dbReference>
<protein>
    <recommendedName>
        <fullName evidence="3">DIS3-like exonuclease 1</fullName>
    </recommendedName>
</protein>
<dbReference type="PROSITE" id="PS01175">
    <property type="entry name" value="RIBONUCLEASE_II"/>
    <property type="match status" value="1"/>
</dbReference>
<dbReference type="Gene3D" id="3.40.50.1010">
    <property type="entry name" value="5'-nuclease"/>
    <property type="match status" value="1"/>
</dbReference>
<comment type="cofactor">
    <cofactor evidence="1">
        <name>Mg(2+)</name>
        <dbReference type="ChEBI" id="CHEBI:18420"/>
    </cofactor>
</comment>
<dbReference type="Gene3D" id="2.40.50.700">
    <property type="match status" value="1"/>
</dbReference>
<gene>
    <name evidence="12" type="ORF">P879_06065</name>
</gene>
<sequence length="1217" mass="136702">MCATYCILRERSEKTVKYKTPQGKEVCLTREVYLRDDVFCKCLICSQPACKSEGNLLSADIKNYVIVDGYEALNYWEVFEFEAIKGIILTLSTLNFVQQQAANKRPYKRIRMALDDPVQSCVLFDNEFHRKCFRPPLFAESALDYATRMNWIASHWYQSHLGQGVSVILITTNKNVVADCASKTAPLTFGTQAVTVLSLPEFLQIYYPNLSGAKLLLDSLEASLQVKSAPPDQTEVLDMPLDKTDGEVVKTTIIPNAPEPGQLYPAHIPESALLAGLRSGQFLRGILRVSRFRAATEAMVALTDASAVKHQPELKQALASRSEVAIRGMQHRNRAVDGDVVVIRLLPRDQWTSVSSNISASESNAAEVVETVTGAPEPRREESSLDFISDHSVLPCGFVVGIISRNWRDYVCTLVPESDVQPGGLSEVGWVLVTPWDRRIPRIRLRTTQASKLAQERFIVRIDSWVASSNYPHGHYVQSLGRIGDLETETQTLLIEHNLAVRAFSDAQLNELAVYAAQRPWRVDPVEVKRRRDLRPPDVSGNPDSENVLIFSIDPQGCQDVDDALSVRWLDPIVHEDGTTHRRLQLGVHIADVTYFVPVGGFVDAEARRRSTSIYLADRRYDMLPGLLSGDLCSLWSGVDRYAVSVLWEIDFDTFEVLNIWYGRTVIRSSYKLTYEVAQRIYDPPETSVAGNLELFSPGERLLQKLGGIKQLGELIPELKDLSKDRMLQELIKLESSIKLLVEVASTIRARRVARGGLELDSIEISVRFADAQTRSGDLEDLVPKEQLEMHGTVAELMIFANHWVARRCLEVYPDRSCLRRHPPPRPEFFEELKLCAASRGFSLDTESNRALSASLAAAEDPKDPEVKRVLLQLTTRAMTNALYFSTGADNLTREQFSHYGLALNLYTHFTSPIRRYADMIVHRVLLTALGDCRSAISSQPAVKSVSSSSVIFTEADLFTPEQLSVVCRHMNEQHWAAQQVQRASMELFQALFFRHKSEDDPIRRADGIICQLRGNNGFIVLVSRFGIRGAVCVKDPQGQIAWADQQSGNVHWMPADSGFEVVRVHNPNRSDCGHLEVRDTRTSSVQRYQLFDHVTVSVHVSDSVAHGLGLRLKLLTGPRSVLMNDSTPANKAPVTLTTEARQNRINSELIESVQATDVQRRQKRALDEQMERDDAQDEVDQDAVIGRLHDPTSLYHHFRKRVHPYVPPCTSVDENS</sequence>
<evidence type="ECO:0000256" key="3">
    <source>
        <dbReference type="ARBA" id="ARBA00016366"/>
    </source>
</evidence>
<evidence type="ECO:0000313" key="13">
    <source>
        <dbReference type="Proteomes" id="UP000699462"/>
    </source>
</evidence>
<dbReference type="Pfam" id="PF00773">
    <property type="entry name" value="RNB"/>
    <property type="match status" value="1"/>
</dbReference>
<keyword evidence="13" id="KW-1185">Reference proteome</keyword>
<dbReference type="GO" id="GO:0016075">
    <property type="term" value="P:rRNA catabolic process"/>
    <property type="evidence" value="ECO:0007669"/>
    <property type="project" value="TreeGrafter"/>
</dbReference>
<evidence type="ECO:0000256" key="1">
    <source>
        <dbReference type="ARBA" id="ARBA00001946"/>
    </source>
</evidence>
<dbReference type="GO" id="GO:0000175">
    <property type="term" value="F:3'-5'-RNA exonuclease activity"/>
    <property type="evidence" value="ECO:0007669"/>
    <property type="project" value="TreeGrafter"/>
</dbReference>
<name>A0A8T0D2E1_9TREM</name>
<dbReference type="SUPFAM" id="SSF50249">
    <property type="entry name" value="Nucleic acid-binding proteins"/>
    <property type="match status" value="2"/>
</dbReference>
<dbReference type="OrthoDB" id="372421at2759"/>
<dbReference type="InterPro" id="IPR041505">
    <property type="entry name" value="Dis3_CSD2"/>
</dbReference>
<evidence type="ECO:0000256" key="7">
    <source>
        <dbReference type="ARBA" id="ARBA00022839"/>
    </source>
</evidence>